<gene>
    <name evidence="1" type="ORF">FOF46_01245</name>
</gene>
<organism evidence="1 2">
    <name type="scientific">Aquimarina algiphila</name>
    <dbReference type="NCBI Taxonomy" id="2047982"/>
    <lineage>
        <taxon>Bacteria</taxon>
        <taxon>Pseudomonadati</taxon>
        <taxon>Bacteroidota</taxon>
        <taxon>Flavobacteriia</taxon>
        <taxon>Flavobacteriales</taxon>
        <taxon>Flavobacteriaceae</taxon>
        <taxon>Aquimarina</taxon>
    </lineage>
</organism>
<evidence type="ECO:0000313" key="1">
    <source>
        <dbReference type="EMBL" id="TSE11283.1"/>
    </source>
</evidence>
<dbReference type="AlphaFoldDB" id="A0A554VRJ7"/>
<evidence type="ECO:0000313" key="2">
    <source>
        <dbReference type="Proteomes" id="UP000318833"/>
    </source>
</evidence>
<name>A0A554VRJ7_9FLAO</name>
<sequence>MNRLNTRQRVESWLNTFGHLFNKNALEREVNISKGILQKHLKYGRKITNEDIIELRKLMKEFNDFFKRVEHSKKNQ</sequence>
<dbReference type="RefSeq" id="WP_143915207.1">
    <property type="nucleotide sequence ID" value="NZ_CANMXV010000003.1"/>
</dbReference>
<accession>A0A554VRJ7</accession>
<reference evidence="1 2" key="1">
    <citation type="submission" date="2019-07" db="EMBL/GenBank/DDBJ databases">
        <title>The draft genome sequence of Aquimarina algiphila M91.</title>
        <authorList>
            <person name="Meng X."/>
        </authorList>
    </citation>
    <scope>NUCLEOTIDE SEQUENCE [LARGE SCALE GENOMIC DNA]</scope>
    <source>
        <strain evidence="1 2">M91</strain>
    </source>
</reference>
<comment type="caution">
    <text evidence="1">The sequence shown here is derived from an EMBL/GenBank/DDBJ whole genome shotgun (WGS) entry which is preliminary data.</text>
</comment>
<proteinExistence type="predicted"/>
<protein>
    <submittedName>
        <fullName evidence="1">Uncharacterized protein</fullName>
    </submittedName>
</protein>
<keyword evidence="2" id="KW-1185">Reference proteome</keyword>
<dbReference type="Proteomes" id="UP000318833">
    <property type="component" value="Unassembled WGS sequence"/>
</dbReference>
<dbReference type="EMBL" id="VLNR01000002">
    <property type="protein sequence ID" value="TSE11283.1"/>
    <property type="molecule type" value="Genomic_DNA"/>
</dbReference>